<feature type="binding site" evidence="5">
    <location>
        <begin position="90"/>
        <end position="92"/>
    </location>
    <ligand>
        <name>FMN</name>
        <dbReference type="ChEBI" id="CHEBI:58210"/>
    </ligand>
</feature>
<keyword evidence="2" id="KW-0560">Oxidoreductase</keyword>
<dbReference type="PANTHER" id="PTHR10578">
    <property type="entry name" value="S -2-HYDROXY-ACID OXIDASE-RELATED"/>
    <property type="match status" value="1"/>
</dbReference>
<feature type="binding site" evidence="5">
    <location>
        <position position="256"/>
    </location>
    <ligand>
        <name>glyoxylate</name>
        <dbReference type="ChEBI" id="CHEBI:36655"/>
    </ligand>
</feature>
<organism evidence="7 8">
    <name type="scientific">Cronartium quercuum f. sp. fusiforme G11</name>
    <dbReference type="NCBI Taxonomy" id="708437"/>
    <lineage>
        <taxon>Eukaryota</taxon>
        <taxon>Fungi</taxon>
        <taxon>Dikarya</taxon>
        <taxon>Basidiomycota</taxon>
        <taxon>Pucciniomycotina</taxon>
        <taxon>Pucciniomycetes</taxon>
        <taxon>Pucciniales</taxon>
        <taxon>Coleosporiaceae</taxon>
        <taxon>Cronartium</taxon>
    </lineage>
</organism>
<dbReference type="PANTHER" id="PTHR10578:SF104">
    <property type="entry name" value="CYTOCHROME B2, MITOCHONDRIAL-RELATED"/>
    <property type="match status" value="1"/>
</dbReference>
<dbReference type="GO" id="GO:0010181">
    <property type="term" value="F:FMN binding"/>
    <property type="evidence" value="ECO:0007669"/>
    <property type="project" value="InterPro"/>
</dbReference>
<comment type="cofactor">
    <cofactor evidence="1">
        <name>FMN</name>
        <dbReference type="ChEBI" id="CHEBI:58210"/>
    </cofactor>
</comment>
<evidence type="ECO:0000256" key="3">
    <source>
        <dbReference type="ARBA" id="ARBA00024042"/>
    </source>
</evidence>
<feature type="binding site" evidence="5">
    <location>
        <position position="144"/>
    </location>
    <ligand>
        <name>glyoxylate</name>
        <dbReference type="ChEBI" id="CHEBI:36655"/>
    </ligand>
</feature>
<accession>A0A9P6TCS0</accession>
<evidence type="ECO:0000256" key="2">
    <source>
        <dbReference type="ARBA" id="ARBA00023002"/>
    </source>
</evidence>
<feature type="binding site" evidence="5">
    <location>
        <begin position="310"/>
        <end position="311"/>
    </location>
    <ligand>
        <name>FMN</name>
        <dbReference type="ChEBI" id="CHEBI:58210"/>
    </ligand>
</feature>
<comment type="similarity">
    <text evidence="3">Belongs to the FMN-dependent alpha-hydroxy acid dehydrogenase family.</text>
</comment>
<evidence type="ECO:0000313" key="7">
    <source>
        <dbReference type="EMBL" id="KAG0147651.1"/>
    </source>
</evidence>
<dbReference type="PIRSF" id="PIRSF000138">
    <property type="entry name" value="Al-hdrx_acd_dh"/>
    <property type="match status" value="1"/>
</dbReference>
<dbReference type="AlphaFoldDB" id="A0A9P6TCS0"/>
<dbReference type="Proteomes" id="UP000886653">
    <property type="component" value="Unassembled WGS sequence"/>
</dbReference>
<dbReference type="InterPro" id="IPR012133">
    <property type="entry name" value="Alpha-hydoxy_acid_DH_FMN"/>
</dbReference>
<feature type="binding site" evidence="5">
    <location>
        <position position="119"/>
    </location>
    <ligand>
        <name>FMN</name>
        <dbReference type="ChEBI" id="CHEBI:58210"/>
    </ligand>
</feature>
<evidence type="ECO:0000259" key="6">
    <source>
        <dbReference type="PROSITE" id="PS51349"/>
    </source>
</evidence>
<feature type="binding site" evidence="5">
    <location>
        <position position="229"/>
    </location>
    <ligand>
        <name>FMN</name>
        <dbReference type="ChEBI" id="CHEBI:58210"/>
    </ligand>
</feature>
<feature type="active site" description="Proton acceptor" evidence="4">
    <location>
        <position position="253"/>
    </location>
</feature>
<feature type="domain" description="FMN hydroxy acid dehydrogenase" evidence="6">
    <location>
        <begin position="10"/>
        <end position="360"/>
    </location>
</feature>
<dbReference type="InterPro" id="IPR008259">
    <property type="entry name" value="FMN_hydac_DH_AS"/>
</dbReference>
<dbReference type="PROSITE" id="PS51349">
    <property type="entry name" value="FMN_HYDROXY_ACID_DH_2"/>
    <property type="match status" value="1"/>
</dbReference>
<dbReference type="OrthoDB" id="1925334at2759"/>
<comment type="caution">
    <text evidence="7">The sequence shown here is derived from an EMBL/GenBank/DDBJ whole genome shotgun (WGS) entry which is preliminary data.</text>
</comment>
<evidence type="ECO:0000256" key="1">
    <source>
        <dbReference type="ARBA" id="ARBA00001917"/>
    </source>
</evidence>
<dbReference type="Pfam" id="PF01070">
    <property type="entry name" value="FMN_dh"/>
    <property type="match status" value="1"/>
</dbReference>
<dbReference type="Gene3D" id="3.20.20.70">
    <property type="entry name" value="Aldolase class I"/>
    <property type="match status" value="1"/>
</dbReference>
<evidence type="ECO:0000256" key="5">
    <source>
        <dbReference type="PIRSR" id="PIRSR000138-2"/>
    </source>
</evidence>
<keyword evidence="5" id="KW-0285">Flavoprotein</keyword>
<dbReference type="InterPro" id="IPR013785">
    <property type="entry name" value="Aldolase_TIM"/>
</dbReference>
<feature type="binding site" evidence="5">
    <location>
        <begin position="287"/>
        <end position="291"/>
    </location>
    <ligand>
        <name>FMN</name>
        <dbReference type="ChEBI" id="CHEBI:58210"/>
    </ligand>
</feature>
<evidence type="ECO:0000313" key="8">
    <source>
        <dbReference type="Proteomes" id="UP000886653"/>
    </source>
</evidence>
<dbReference type="EMBL" id="MU167245">
    <property type="protein sequence ID" value="KAG0147651.1"/>
    <property type="molecule type" value="Genomic_DNA"/>
</dbReference>
<gene>
    <name evidence="7" type="ORF">CROQUDRAFT_42456</name>
</gene>
<feature type="binding site" evidence="5">
    <location>
        <position position="36"/>
    </location>
    <ligand>
        <name>glyoxylate</name>
        <dbReference type="ChEBI" id="CHEBI:36655"/>
    </ligand>
</feature>
<proteinExistence type="inferred from homology"/>
<protein>
    <recommendedName>
        <fullName evidence="6">FMN hydroxy acid dehydrogenase domain-containing protein</fullName>
    </recommendedName>
</protein>
<keyword evidence="8" id="KW-1185">Reference proteome</keyword>
<dbReference type="GO" id="GO:0016491">
    <property type="term" value="F:oxidoreductase activity"/>
    <property type="evidence" value="ECO:0007669"/>
    <property type="project" value="UniProtKB-KW"/>
</dbReference>
<dbReference type="InterPro" id="IPR000262">
    <property type="entry name" value="FMN-dep_DH"/>
</dbReference>
<sequence>MLKTHKTSRPDLSQIINLHDLEPIAKKVLTPKAYAYYSSAADQEFCKNRNISDWSLIHLRPRILRNVKSLINLQIKILGFNSNLPFFIAPVALANLIHKDGEKALVKVAAKIGVIYIMSSNASCTPEEISSIIEPNQILFYQLYVNKDRNETVKLLKRVERLRFKAIVLTVDAPVPGKRTRDERFAVNDESNLQSNSVAKNLSGYQDESLNWNDLSWLKNQTNLPIILKGIQTPEDFIYAHSIGFKNLYISNHGGRQIDDVSSTIEILLEIKKTCIKAFNECEVLLDGGIRDGSAVLKALALGVKAVGLGRAPMYGLMWGQEGVEKVLEIVKDELSINLRLLGETSVNGLKAEHVRIIFFFFFLILSNHNTELYQVEVLMMVCLLYVGQHSSIGEVV</sequence>
<name>A0A9P6TCS0_9BASI</name>
<feature type="binding site" evidence="5">
    <location>
        <position position="170"/>
    </location>
    <ligand>
        <name>FMN</name>
        <dbReference type="ChEBI" id="CHEBI:58210"/>
    </ligand>
</feature>
<evidence type="ECO:0000256" key="4">
    <source>
        <dbReference type="PIRSR" id="PIRSR000138-1"/>
    </source>
</evidence>
<reference evidence="7" key="1">
    <citation type="submission" date="2013-11" db="EMBL/GenBank/DDBJ databases">
        <title>Genome sequence of the fusiform rust pathogen reveals effectors for host alternation and coevolution with pine.</title>
        <authorList>
            <consortium name="DOE Joint Genome Institute"/>
            <person name="Smith K."/>
            <person name="Pendleton A."/>
            <person name="Kubisiak T."/>
            <person name="Anderson C."/>
            <person name="Salamov A."/>
            <person name="Aerts A."/>
            <person name="Riley R."/>
            <person name="Clum A."/>
            <person name="Lindquist E."/>
            <person name="Ence D."/>
            <person name="Campbell M."/>
            <person name="Kronenberg Z."/>
            <person name="Feau N."/>
            <person name="Dhillon B."/>
            <person name="Hamelin R."/>
            <person name="Burleigh J."/>
            <person name="Smith J."/>
            <person name="Yandell M."/>
            <person name="Nelson C."/>
            <person name="Grigoriev I."/>
            <person name="Davis J."/>
        </authorList>
    </citation>
    <scope>NUCLEOTIDE SEQUENCE</scope>
    <source>
        <strain evidence="7">G11</strain>
    </source>
</reference>
<dbReference type="InterPro" id="IPR037396">
    <property type="entry name" value="FMN_HAD"/>
</dbReference>
<feature type="binding site" evidence="5">
    <location>
        <position position="142"/>
    </location>
    <ligand>
        <name>FMN</name>
        <dbReference type="ChEBI" id="CHEBI:58210"/>
    </ligand>
</feature>
<keyword evidence="5" id="KW-0288">FMN</keyword>
<feature type="binding site" evidence="5">
    <location>
        <position position="179"/>
    </location>
    <ligand>
        <name>glyoxylate</name>
        <dbReference type="ChEBI" id="CHEBI:36655"/>
    </ligand>
</feature>
<dbReference type="SUPFAM" id="SSF51395">
    <property type="entry name" value="FMN-linked oxidoreductases"/>
    <property type="match status" value="1"/>
</dbReference>
<dbReference type="PROSITE" id="PS00557">
    <property type="entry name" value="FMN_HYDROXY_ACID_DH_1"/>
    <property type="match status" value="1"/>
</dbReference>
<feature type="binding site" evidence="5">
    <location>
        <position position="251"/>
    </location>
    <ligand>
        <name>FMN</name>
        <dbReference type="ChEBI" id="CHEBI:58210"/>
    </ligand>
</feature>
<feature type="binding site" evidence="5">
    <location>
        <position position="253"/>
    </location>
    <ligand>
        <name>glyoxylate</name>
        <dbReference type="ChEBI" id="CHEBI:36655"/>
    </ligand>
</feature>